<evidence type="ECO:0000313" key="2">
    <source>
        <dbReference type="EMBL" id="CAA0829974.1"/>
    </source>
</evidence>
<feature type="non-terminal residue" evidence="2">
    <location>
        <position position="72"/>
    </location>
</feature>
<comment type="caution">
    <text evidence="2">The sequence shown here is derived from an EMBL/GenBank/DDBJ whole genome shotgun (WGS) entry which is preliminary data.</text>
</comment>
<sequence>GTSRRIPLAHCFDLAGIHLNASRCHNIGQGTPHDLTSTCTSRTLYTTSRGEESPAQSSDAPCADRYLGNRPE</sequence>
<organism evidence="2 3">
    <name type="scientific">Striga hermonthica</name>
    <name type="common">Purple witchweed</name>
    <name type="synonym">Buchnera hermonthica</name>
    <dbReference type="NCBI Taxonomy" id="68872"/>
    <lineage>
        <taxon>Eukaryota</taxon>
        <taxon>Viridiplantae</taxon>
        <taxon>Streptophyta</taxon>
        <taxon>Embryophyta</taxon>
        <taxon>Tracheophyta</taxon>
        <taxon>Spermatophyta</taxon>
        <taxon>Magnoliopsida</taxon>
        <taxon>eudicotyledons</taxon>
        <taxon>Gunneridae</taxon>
        <taxon>Pentapetalae</taxon>
        <taxon>asterids</taxon>
        <taxon>lamiids</taxon>
        <taxon>Lamiales</taxon>
        <taxon>Orobanchaceae</taxon>
        <taxon>Buchnereae</taxon>
        <taxon>Striga</taxon>
    </lineage>
</organism>
<keyword evidence="3" id="KW-1185">Reference proteome</keyword>
<evidence type="ECO:0000256" key="1">
    <source>
        <dbReference type="SAM" id="MobiDB-lite"/>
    </source>
</evidence>
<gene>
    <name evidence="2" type="ORF">SHERM_25455</name>
</gene>
<dbReference type="Proteomes" id="UP001153555">
    <property type="component" value="Unassembled WGS sequence"/>
</dbReference>
<accession>A0A9N7RJ44</accession>
<feature type="region of interest" description="Disordered" evidence="1">
    <location>
        <begin position="46"/>
        <end position="72"/>
    </location>
</feature>
<feature type="non-terminal residue" evidence="2">
    <location>
        <position position="1"/>
    </location>
</feature>
<reference evidence="2" key="1">
    <citation type="submission" date="2019-12" db="EMBL/GenBank/DDBJ databases">
        <authorList>
            <person name="Scholes J."/>
        </authorList>
    </citation>
    <scope>NUCLEOTIDE SEQUENCE</scope>
</reference>
<name>A0A9N7RJ44_STRHE</name>
<evidence type="ECO:0000313" key="3">
    <source>
        <dbReference type="Proteomes" id="UP001153555"/>
    </source>
</evidence>
<dbReference type="EMBL" id="CACSLK010027796">
    <property type="protein sequence ID" value="CAA0829974.1"/>
    <property type="molecule type" value="Genomic_DNA"/>
</dbReference>
<dbReference type="AlphaFoldDB" id="A0A9N7RJ44"/>
<proteinExistence type="predicted"/>
<protein>
    <submittedName>
        <fullName evidence="2">Uncharacterized protein</fullName>
    </submittedName>
</protein>